<dbReference type="GO" id="GO:0046872">
    <property type="term" value="F:metal ion binding"/>
    <property type="evidence" value="ECO:0007669"/>
    <property type="project" value="UniProtKB-KW"/>
</dbReference>
<dbReference type="PANTHER" id="PTHR11601:SF50">
    <property type="entry name" value="CYSTEINE DESULFURASE ISCS 2-RELATED"/>
    <property type="match status" value="1"/>
</dbReference>
<keyword evidence="10" id="KW-1185">Reference proteome</keyword>
<comment type="similarity">
    <text evidence="2">Belongs to the class-V pyridoxal-phosphate-dependent aminotransferase family. NifS/IscS subfamily.</text>
</comment>
<protein>
    <submittedName>
        <fullName evidence="9">Cysteine desulfurase</fullName>
    </submittedName>
</protein>
<dbReference type="InterPro" id="IPR015422">
    <property type="entry name" value="PyrdxlP-dep_Trfase_small"/>
</dbReference>
<dbReference type="AlphaFoldDB" id="A0A9X5BCD6"/>
<keyword evidence="4" id="KW-0663">Pyridoxal phosphate</keyword>
<gene>
    <name evidence="9" type="ORF">D5281_00510</name>
</gene>
<evidence type="ECO:0000313" key="10">
    <source>
        <dbReference type="Proteomes" id="UP001154420"/>
    </source>
</evidence>
<dbReference type="RefSeq" id="WP_160558206.1">
    <property type="nucleotide sequence ID" value="NZ_QZDT01000001.1"/>
</dbReference>
<keyword evidence="6" id="KW-0411">Iron-sulfur</keyword>
<dbReference type="GO" id="GO:0051536">
    <property type="term" value="F:iron-sulfur cluster binding"/>
    <property type="evidence" value="ECO:0007669"/>
    <property type="project" value="UniProtKB-KW"/>
</dbReference>
<dbReference type="InterPro" id="IPR020578">
    <property type="entry name" value="Aminotrans_V_PyrdxlP_BS"/>
</dbReference>
<evidence type="ECO:0000256" key="7">
    <source>
        <dbReference type="RuleBase" id="RU004504"/>
    </source>
</evidence>
<proteinExistence type="inferred from homology"/>
<dbReference type="PIRSF" id="PIRSF005572">
    <property type="entry name" value="NifS"/>
    <property type="match status" value="1"/>
</dbReference>
<dbReference type="InterPro" id="IPR000192">
    <property type="entry name" value="Aminotrans_V_dom"/>
</dbReference>
<name>A0A9X5BCD6_9FIRM</name>
<comment type="cofactor">
    <cofactor evidence="1 7">
        <name>pyridoxal 5'-phosphate</name>
        <dbReference type="ChEBI" id="CHEBI:597326"/>
    </cofactor>
</comment>
<evidence type="ECO:0000256" key="4">
    <source>
        <dbReference type="ARBA" id="ARBA00022898"/>
    </source>
</evidence>
<dbReference type="GO" id="GO:0031071">
    <property type="term" value="F:cysteine desulfurase activity"/>
    <property type="evidence" value="ECO:0007669"/>
    <property type="project" value="UniProtKB-ARBA"/>
</dbReference>
<evidence type="ECO:0000256" key="5">
    <source>
        <dbReference type="ARBA" id="ARBA00023004"/>
    </source>
</evidence>
<accession>A0A9X5BCD6</accession>
<comment type="caution">
    <text evidence="9">The sequence shown here is derived from an EMBL/GenBank/DDBJ whole genome shotgun (WGS) entry which is preliminary data.</text>
</comment>
<dbReference type="InterPro" id="IPR015421">
    <property type="entry name" value="PyrdxlP-dep_Trfase_major"/>
</dbReference>
<dbReference type="NCBIfam" id="NF002806">
    <property type="entry name" value="PRK02948.1"/>
    <property type="match status" value="1"/>
</dbReference>
<dbReference type="OrthoDB" id="9808002at2"/>
<evidence type="ECO:0000259" key="8">
    <source>
        <dbReference type="Pfam" id="PF00266"/>
    </source>
</evidence>
<dbReference type="EMBL" id="QZDT01000001">
    <property type="protein sequence ID" value="NBJ91109.1"/>
    <property type="molecule type" value="Genomic_DNA"/>
</dbReference>
<dbReference type="Gene3D" id="3.40.640.10">
    <property type="entry name" value="Type I PLP-dependent aspartate aminotransferase-like (Major domain)"/>
    <property type="match status" value="1"/>
</dbReference>
<dbReference type="Pfam" id="PF00266">
    <property type="entry name" value="Aminotran_5"/>
    <property type="match status" value="1"/>
</dbReference>
<feature type="domain" description="Aminotransferase class V" evidence="8">
    <location>
        <begin position="3"/>
        <end position="365"/>
    </location>
</feature>
<dbReference type="Gene3D" id="1.10.260.50">
    <property type="match status" value="1"/>
</dbReference>
<dbReference type="InterPro" id="IPR015424">
    <property type="entry name" value="PyrdxlP-dep_Trfase"/>
</dbReference>
<organism evidence="9 10">
    <name type="scientific">Parablautia muri</name>
    <dbReference type="NCBI Taxonomy" id="2320879"/>
    <lineage>
        <taxon>Bacteria</taxon>
        <taxon>Bacillati</taxon>
        <taxon>Bacillota</taxon>
        <taxon>Clostridia</taxon>
        <taxon>Lachnospirales</taxon>
        <taxon>Lachnospiraceae</taxon>
        <taxon>Parablautia</taxon>
    </lineage>
</organism>
<evidence type="ECO:0000256" key="6">
    <source>
        <dbReference type="ARBA" id="ARBA00023014"/>
    </source>
</evidence>
<evidence type="ECO:0000256" key="1">
    <source>
        <dbReference type="ARBA" id="ARBA00001933"/>
    </source>
</evidence>
<sequence>MEVYLDNSATTRSFDEVAALMTQIMCEDYGNPSSLHRKGVEAEKYIRYAKDVIAENLKVNQKEIFFTSGGTESDNLALMGCAYANCRSGRHLITTQIEHPAVLQTMKHLEEEGFRVTYLPVDEKGCIRLEDLQRAITGETILVSIMHTNNEVGSMQPIAEAGALIKGINPRILFHVDAVQGYGKCRIYPKRMKIDLLSVSGHKIHGPKGVGFLYVDEKVKIKPIVFGGGQQKGIRSGTENVPAIAGLAKAIEIIYSDLDREVENLYRLKRAFVSGVQKIDNVIVNGHPNETGAPHIVSVSFQGVRSEVILHALEDKGVYVSAGSACSARKPQPSATLRAMGIHTQLLGSTIRFSFSVFTTIEEINYTLQMLYDIIPMLRKYTRQ</sequence>
<dbReference type="Proteomes" id="UP001154420">
    <property type="component" value="Unassembled WGS sequence"/>
</dbReference>
<dbReference type="PANTHER" id="PTHR11601">
    <property type="entry name" value="CYSTEINE DESULFURYLASE FAMILY MEMBER"/>
    <property type="match status" value="1"/>
</dbReference>
<keyword evidence="3" id="KW-0479">Metal-binding</keyword>
<evidence type="ECO:0000256" key="3">
    <source>
        <dbReference type="ARBA" id="ARBA00022723"/>
    </source>
</evidence>
<dbReference type="SUPFAM" id="SSF53383">
    <property type="entry name" value="PLP-dependent transferases"/>
    <property type="match status" value="1"/>
</dbReference>
<dbReference type="FunFam" id="3.40.640.10:FF:000084">
    <property type="entry name" value="IscS-like cysteine desulfurase"/>
    <property type="match status" value="1"/>
</dbReference>
<keyword evidence="5" id="KW-0408">Iron</keyword>
<dbReference type="Gene3D" id="3.90.1150.10">
    <property type="entry name" value="Aspartate Aminotransferase, domain 1"/>
    <property type="match status" value="1"/>
</dbReference>
<dbReference type="PROSITE" id="PS00595">
    <property type="entry name" value="AA_TRANSFER_CLASS_5"/>
    <property type="match status" value="1"/>
</dbReference>
<reference evidence="9" key="1">
    <citation type="submission" date="2018-09" db="EMBL/GenBank/DDBJ databases">
        <title>Murine metabolic-syndrome-specific gut microbial biobank.</title>
        <authorList>
            <person name="Liu C."/>
        </authorList>
    </citation>
    <scope>NUCLEOTIDE SEQUENCE</scope>
    <source>
        <strain evidence="9">D42-62</strain>
    </source>
</reference>
<evidence type="ECO:0000256" key="2">
    <source>
        <dbReference type="ARBA" id="ARBA00006490"/>
    </source>
</evidence>
<evidence type="ECO:0000313" key="9">
    <source>
        <dbReference type="EMBL" id="NBJ91109.1"/>
    </source>
</evidence>
<dbReference type="InterPro" id="IPR016454">
    <property type="entry name" value="Cysteine_dSase"/>
</dbReference>